<dbReference type="NCBIfam" id="TIGR01007">
    <property type="entry name" value="eps_fam"/>
    <property type="match status" value="1"/>
</dbReference>
<dbReference type="GO" id="GO:0042802">
    <property type="term" value="F:identical protein binding"/>
    <property type="evidence" value="ECO:0007669"/>
    <property type="project" value="UniProtKB-ARBA"/>
</dbReference>
<evidence type="ECO:0000256" key="13">
    <source>
        <dbReference type="ARBA" id="ARBA00023169"/>
    </source>
</evidence>
<dbReference type="CDD" id="cd05387">
    <property type="entry name" value="BY-kinase"/>
    <property type="match status" value="1"/>
</dbReference>
<dbReference type="Pfam" id="PF02706">
    <property type="entry name" value="Wzz"/>
    <property type="match status" value="1"/>
</dbReference>
<dbReference type="NCBIfam" id="TIGR01005">
    <property type="entry name" value="eps_transp_fam"/>
    <property type="match status" value="1"/>
</dbReference>
<dbReference type="Gene3D" id="3.40.50.300">
    <property type="entry name" value="P-loop containing nucleotide triphosphate hydrolases"/>
    <property type="match status" value="1"/>
</dbReference>
<comment type="catalytic activity">
    <reaction evidence="14">
        <text>L-tyrosyl-[protein] + ATP = O-phospho-L-tyrosyl-[protein] + ADP + H(+)</text>
        <dbReference type="Rhea" id="RHEA:10596"/>
        <dbReference type="Rhea" id="RHEA-COMP:10136"/>
        <dbReference type="Rhea" id="RHEA-COMP:20101"/>
        <dbReference type="ChEBI" id="CHEBI:15378"/>
        <dbReference type="ChEBI" id="CHEBI:30616"/>
        <dbReference type="ChEBI" id="CHEBI:46858"/>
        <dbReference type="ChEBI" id="CHEBI:61978"/>
        <dbReference type="ChEBI" id="CHEBI:456216"/>
    </reaction>
</comment>
<sequence length="742" mass="81028">MINELKSGTDESNGEVEVVRYLDILVESRWLIAGVCAFALLMGVVFAFLVHPTYESDILIQVEEDNPTSASSLLAGVSSLFDVKTQAEDEVQILQSRMVVEHAVDDLHLYIKAKPRYFPIFGWRIAENAKSLSRPGLLGFGGYCWGDEKIEVATFDVPKELEEERFRLTVLGGNRYRLEHSSLDKPIDGHVGQLTTVNQGVGQMRILVTSIDGNPGAVFNLSRESELKTITDLQQKLVIAQRSKQSNVLSATLRGNDANQIANILNAIGHAYVDQNVQRKNAEAEKSSKFLESLLPGLKNSLDTVEKRYNELRSKKGTFNLGLEAQAYLQESVTTQSGLADLQQKRAEMATRFADGHPALQALDQQISTIKLKLADVSGRIKLLPSIEQDTVSLLRDVQVDTDIYVGTLNNIQQLKLVAAGKVGSVRQVDYARVSEEPVMPKKTIVIGSAVVIGLLIGAMAAFIRESLYGGITEAHDIERFVGLNIYGTIPLSTAQKLLNDSAQFNEKVLLANRYPDEPAIEGLRSVRTALAFAMLEAQNNRLMLTGPSPGIGKSFLAANLAAVACGGGKRVVLVDADMRRGHINAQFGKPRGLGLSNVLANQSALDDVILRDVSPGLDLITTGSIPPNPSDLLLSENMTRLLETLSSRYDMVLIDTPPVLAAPDASILASNTGTVFLVAYSKKTTIGELVESTHQLRRANSIPKGVIFNGIEPRAFGYRSKYGSYRYVAYKYGNDRGAILK</sequence>
<organism evidence="22 23">
    <name type="scientific">Paraburkholderia piptadeniae</name>
    <dbReference type="NCBI Taxonomy" id="1701573"/>
    <lineage>
        <taxon>Bacteria</taxon>
        <taxon>Pseudomonadati</taxon>
        <taxon>Pseudomonadota</taxon>
        <taxon>Betaproteobacteria</taxon>
        <taxon>Burkholderiales</taxon>
        <taxon>Burkholderiaceae</taxon>
        <taxon>Paraburkholderia</taxon>
    </lineage>
</organism>
<dbReference type="OrthoDB" id="9808257at2"/>
<evidence type="ECO:0000259" key="19">
    <source>
        <dbReference type="Pfam" id="PF02706"/>
    </source>
</evidence>
<comment type="similarity">
    <text evidence="2">Belongs to the etk/wzc family.</text>
</comment>
<dbReference type="Proteomes" id="UP000195569">
    <property type="component" value="Unassembled WGS sequence"/>
</dbReference>
<dbReference type="Pfam" id="PF13807">
    <property type="entry name" value="GNVR"/>
    <property type="match status" value="1"/>
</dbReference>
<feature type="domain" description="AAA" evidence="20">
    <location>
        <begin position="551"/>
        <end position="672"/>
    </location>
</feature>
<dbReference type="InterPro" id="IPR032807">
    <property type="entry name" value="GNVR"/>
</dbReference>
<dbReference type="AlphaFoldDB" id="A0A1N7SL49"/>
<evidence type="ECO:0000256" key="7">
    <source>
        <dbReference type="ARBA" id="ARBA00022741"/>
    </source>
</evidence>
<keyword evidence="10 18" id="KW-1133">Transmembrane helix</keyword>
<evidence type="ECO:0000256" key="17">
    <source>
        <dbReference type="ARBA" id="ARBA00081049"/>
    </source>
</evidence>
<evidence type="ECO:0000256" key="4">
    <source>
        <dbReference type="ARBA" id="ARBA00022519"/>
    </source>
</evidence>
<evidence type="ECO:0000256" key="3">
    <source>
        <dbReference type="ARBA" id="ARBA00022475"/>
    </source>
</evidence>
<feature type="domain" description="Tyrosine-protein kinase G-rich" evidence="21">
    <location>
        <begin position="387"/>
        <end position="466"/>
    </location>
</feature>
<dbReference type="GO" id="GO:0000271">
    <property type="term" value="P:polysaccharide biosynthetic process"/>
    <property type="evidence" value="ECO:0007669"/>
    <property type="project" value="UniProtKB-KW"/>
</dbReference>
<comment type="function">
    <text evidence="15">Probably involved in polymerization and/or export of exopolysaccharide EPS I which functions as a virulence factor. May be involved in an ATP-dependent process in the pathway for EPS I production, possibly export of the trimeric repeat units across the inner membrane or their polymerization.</text>
</comment>
<name>A0A1N7SL49_9BURK</name>
<evidence type="ECO:0000259" key="20">
    <source>
        <dbReference type="Pfam" id="PF13614"/>
    </source>
</evidence>
<protein>
    <recommendedName>
        <fullName evidence="16">Putative tyrosine-protein kinase EpsB</fullName>
    </recommendedName>
    <alternativeName>
        <fullName evidence="17">EPS I polysaccharide export protein EpsB</fullName>
    </alternativeName>
</protein>
<dbReference type="GO" id="GO:0005886">
    <property type="term" value="C:plasma membrane"/>
    <property type="evidence" value="ECO:0007669"/>
    <property type="project" value="UniProtKB-SubCell"/>
</dbReference>
<dbReference type="InterPro" id="IPR027417">
    <property type="entry name" value="P-loop_NTPase"/>
</dbReference>
<accession>A0A1N7SL49</accession>
<evidence type="ECO:0000256" key="8">
    <source>
        <dbReference type="ARBA" id="ARBA00022777"/>
    </source>
</evidence>
<evidence type="ECO:0000256" key="9">
    <source>
        <dbReference type="ARBA" id="ARBA00022840"/>
    </source>
</evidence>
<keyword evidence="3" id="KW-1003">Cell membrane</keyword>
<dbReference type="Pfam" id="PF23607">
    <property type="entry name" value="WZC_N"/>
    <property type="match status" value="1"/>
</dbReference>
<gene>
    <name evidence="22" type="primary">epsB</name>
    <name evidence="22" type="ORF">BN2476_620020</name>
</gene>
<keyword evidence="8 22" id="KW-0418">Kinase</keyword>
<dbReference type="GO" id="GO:0005524">
    <property type="term" value="F:ATP binding"/>
    <property type="evidence" value="ECO:0007669"/>
    <property type="project" value="UniProtKB-KW"/>
</dbReference>
<proteinExistence type="inferred from homology"/>
<dbReference type="SUPFAM" id="SSF52540">
    <property type="entry name" value="P-loop containing nucleoside triphosphate hydrolases"/>
    <property type="match status" value="1"/>
</dbReference>
<evidence type="ECO:0000256" key="18">
    <source>
        <dbReference type="SAM" id="Phobius"/>
    </source>
</evidence>
<dbReference type="InterPro" id="IPR005700">
    <property type="entry name" value="EPS_ExoP-like"/>
</dbReference>
<dbReference type="RefSeq" id="WP_087737819.1">
    <property type="nucleotide sequence ID" value="NZ_CYGY02000062.1"/>
</dbReference>
<dbReference type="InterPro" id="IPR050445">
    <property type="entry name" value="Bact_polysacc_biosynth/exp"/>
</dbReference>
<evidence type="ECO:0000256" key="1">
    <source>
        <dbReference type="ARBA" id="ARBA00004429"/>
    </source>
</evidence>
<dbReference type="FunFam" id="3.40.50.300:FF:000527">
    <property type="entry name" value="Tyrosine-protein kinase etk"/>
    <property type="match status" value="1"/>
</dbReference>
<evidence type="ECO:0000313" key="23">
    <source>
        <dbReference type="Proteomes" id="UP000195569"/>
    </source>
</evidence>
<evidence type="ECO:0000256" key="6">
    <source>
        <dbReference type="ARBA" id="ARBA00022692"/>
    </source>
</evidence>
<dbReference type="PANTHER" id="PTHR32309:SF32">
    <property type="entry name" value="TYROSINE-PROTEIN KINASE ETK-RELATED"/>
    <property type="match status" value="1"/>
</dbReference>
<keyword evidence="7" id="KW-0547">Nucleotide-binding</keyword>
<evidence type="ECO:0000256" key="11">
    <source>
        <dbReference type="ARBA" id="ARBA00023136"/>
    </source>
</evidence>
<dbReference type="GO" id="GO:0004713">
    <property type="term" value="F:protein tyrosine kinase activity"/>
    <property type="evidence" value="ECO:0007669"/>
    <property type="project" value="UniProtKB-KW"/>
</dbReference>
<evidence type="ECO:0000256" key="12">
    <source>
        <dbReference type="ARBA" id="ARBA00023137"/>
    </source>
</evidence>
<keyword evidence="5 22" id="KW-0808">Transferase</keyword>
<evidence type="ECO:0000256" key="14">
    <source>
        <dbReference type="ARBA" id="ARBA00053015"/>
    </source>
</evidence>
<dbReference type="PANTHER" id="PTHR32309">
    <property type="entry name" value="TYROSINE-PROTEIN KINASE"/>
    <property type="match status" value="1"/>
</dbReference>
<comment type="subcellular location">
    <subcellularLocation>
        <location evidence="1">Cell inner membrane</location>
        <topology evidence="1">Multi-pass membrane protein</topology>
    </subcellularLocation>
</comment>
<dbReference type="InterPro" id="IPR003856">
    <property type="entry name" value="LPS_length_determ_N"/>
</dbReference>
<evidence type="ECO:0000259" key="21">
    <source>
        <dbReference type="Pfam" id="PF13807"/>
    </source>
</evidence>
<reference evidence="22" key="1">
    <citation type="submission" date="2016-12" db="EMBL/GenBank/DDBJ databases">
        <authorList>
            <person name="Moulin L."/>
        </authorList>
    </citation>
    <scope>NUCLEOTIDE SEQUENCE [LARGE SCALE GENOMIC DNA]</scope>
    <source>
        <strain evidence="22">STM 7183</strain>
    </source>
</reference>
<keyword evidence="6 18" id="KW-0812">Transmembrane</keyword>
<keyword evidence="11 18" id="KW-0472">Membrane</keyword>
<dbReference type="InterPro" id="IPR025669">
    <property type="entry name" value="AAA_dom"/>
</dbReference>
<feature type="transmembrane region" description="Helical" evidence="18">
    <location>
        <begin position="30"/>
        <end position="50"/>
    </location>
</feature>
<evidence type="ECO:0000256" key="16">
    <source>
        <dbReference type="ARBA" id="ARBA00067833"/>
    </source>
</evidence>
<dbReference type="InterPro" id="IPR005702">
    <property type="entry name" value="Wzc-like_C"/>
</dbReference>
<evidence type="ECO:0000313" key="22">
    <source>
        <dbReference type="EMBL" id="SIT48024.1"/>
    </source>
</evidence>
<keyword evidence="9" id="KW-0067">ATP-binding</keyword>
<comment type="caution">
    <text evidence="22">The sequence shown here is derived from an EMBL/GenBank/DDBJ whole genome shotgun (WGS) entry which is preliminary data.</text>
</comment>
<keyword evidence="23" id="KW-1185">Reference proteome</keyword>
<evidence type="ECO:0000256" key="2">
    <source>
        <dbReference type="ARBA" id="ARBA00008883"/>
    </source>
</evidence>
<dbReference type="Pfam" id="PF13614">
    <property type="entry name" value="AAA_31"/>
    <property type="match status" value="1"/>
</dbReference>
<keyword evidence="4" id="KW-0997">Cell inner membrane</keyword>
<evidence type="ECO:0000256" key="10">
    <source>
        <dbReference type="ARBA" id="ARBA00022989"/>
    </source>
</evidence>
<evidence type="ECO:0000256" key="15">
    <source>
        <dbReference type="ARBA" id="ARBA00054296"/>
    </source>
</evidence>
<dbReference type="EMBL" id="CYGY02000062">
    <property type="protein sequence ID" value="SIT48024.1"/>
    <property type="molecule type" value="Genomic_DNA"/>
</dbReference>
<evidence type="ECO:0000256" key="5">
    <source>
        <dbReference type="ARBA" id="ARBA00022679"/>
    </source>
</evidence>
<keyword evidence="12" id="KW-0829">Tyrosine-protein kinase</keyword>
<feature type="domain" description="Polysaccharide chain length determinant N-terminal" evidence="19">
    <location>
        <begin position="15"/>
        <end position="107"/>
    </location>
</feature>
<keyword evidence="13" id="KW-0270">Exopolysaccharide synthesis</keyword>